<dbReference type="Gene3D" id="3.30.470.10">
    <property type="match status" value="1"/>
</dbReference>
<dbReference type="Gene3D" id="3.20.10.10">
    <property type="entry name" value="D-amino Acid Aminotransferase, subunit A, domain 2"/>
    <property type="match status" value="1"/>
</dbReference>
<dbReference type="InterPro" id="IPR001544">
    <property type="entry name" value="Aminotrans_IV"/>
</dbReference>
<reference evidence="18" key="1">
    <citation type="submission" date="2020-07" db="EMBL/GenBank/DDBJ databases">
        <title>Huge and variable diversity of episymbiotic CPR bacteria and DPANN archaea in groundwater ecosystems.</title>
        <authorList>
            <person name="He C.Y."/>
            <person name="Keren R."/>
            <person name="Whittaker M."/>
            <person name="Farag I.F."/>
            <person name="Doudna J."/>
            <person name="Cate J.H.D."/>
            <person name="Banfield J.F."/>
        </authorList>
    </citation>
    <scope>NUCLEOTIDE SEQUENCE</scope>
    <source>
        <strain evidence="18">NC_groundwater_928_Pr1_S-0.2um_72_17</strain>
    </source>
</reference>
<dbReference type="FunFam" id="3.20.10.10:FF:000002">
    <property type="entry name" value="D-alanine aminotransferase"/>
    <property type="match status" value="1"/>
</dbReference>
<dbReference type="CDD" id="cd01557">
    <property type="entry name" value="BCAT_beta_family"/>
    <property type="match status" value="1"/>
</dbReference>
<comment type="caution">
    <text evidence="18">The sequence shown here is derived from an EMBL/GenBank/DDBJ whole genome shotgun (WGS) entry which is preliminary data.</text>
</comment>
<comment type="similarity">
    <text evidence="6 15">Belongs to the class-IV pyridoxal-phosphate-dependent aminotransferase family.</text>
</comment>
<dbReference type="PANTHER" id="PTHR42743:SF11">
    <property type="entry name" value="AMINODEOXYCHORISMATE LYASE"/>
    <property type="match status" value="1"/>
</dbReference>
<comment type="pathway">
    <text evidence="3 17">Amino-acid biosynthesis; L-isoleucine biosynthesis; L-isoleucine from 2-oxobutanoate: step 4/4.</text>
</comment>
<keyword evidence="10 16" id="KW-0663">Pyridoxal phosphate</keyword>
<dbReference type="InterPro" id="IPR033939">
    <property type="entry name" value="BCAT_family"/>
</dbReference>
<keyword evidence="11 17" id="KW-0100">Branched-chain amino acid biosynthesis</keyword>
<dbReference type="EMBL" id="JACQAY010000088">
    <property type="protein sequence ID" value="MBI3539227.1"/>
    <property type="molecule type" value="Genomic_DNA"/>
</dbReference>
<evidence type="ECO:0000256" key="15">
    <source>
        <dbReference type="RuleBase" id="RU004106"/>
    </source>
</evidence>
<comment type="pathway">
    <text evidence="5 17">Amino-acid biosynthesis; L-leucine biosynthesis; L-leucine from 3-methyl-2-oxobutanoate: step 4/4.</text>
</comment>
<name>A0A9D6QID7_UNCEI</name>
<evidence type="ECO:0000256" key="4">
    <source>
        <dbReference type="ARBA" id="ARBA00004931"/>
    </source>
</evidence>
<evidence type="ECO:0000256" key="3">
    <source>
        <dbReference type="ARBA" id="ARBA00004824"/>
    </source>
</evidence>
<dbReference type="GO" id="GO:0008652">
    <property type="term" value="P:amino acid biosynthetic process"/>
    <property type="evidence" value="ECO:0007669"/>
    <property type="project" value="UniProtKB-KW"/>
</dbReference>
<evidence type="ECO:0000256" key="14">
    <source>
        <dbReference type="ARBA" id="ARBA00049229"/>
    </source>
</evidence>
<dbReference type="InterPro" id="IPR036038">
    <property type="entry name" value="Aminotransferase-like"/>
</dbReference>
<gene>
    <name evidence="17" type="primary">ilvE</name>
    <name evidence="18" type="ORF">HY076_03025</name>
</gene>
<dbReference type="NCBIfam" id="TIGR01122">
    <property type="entry name" value="ilvE_I"/>
    <property type="match status" value="1"/>
</dbReference>
<evidence type="ECO:0000256" key="12">
    <source>
        <dbReference type="ARBA" id="ARBA00048212"/>
    </source>
</evidence>
<dbReference type="GO" id="GO:0005829">
    <property type="term" value="C:cytosol"/>
    <property type="evidence" value="ECO:0007669"/>
    <property type="project" value="TreeGrafter"/>
</dbReference>
<proteinExistence type="inferred from homology"/>
<evidence type="ECO:0000313" key="19">
    <source>
        <dbReference type="Proteomes" id="UP000807850"/>
    </source>
</evidence>
<dbReference type="SUPFAM" id="SSF56752">
    <property type="entry name" value="D-aminoacid aminotransferase-like PLP-dependent enzymes"/>
    <property type="match status" value="1"/>
</dbReference>
<dbReference type="PANTHER" id="PTHR42743">
    <property type="entry name" value="AMINO-ACID AMINOTRANSFERASE"/>
    <property type="match status" value="1"/>
</dbReference>
<comment type="catalytic activity">
    <reaction evidence="14 17">
        <text>L-leucine + 2-oxoglutarate = 4-methyl-2-oxopentanoate + L-glutamate</text>
        <dbReference type="Rhea" id="RHEA:18321"/>
        <dbReference type="ChEBI" id="CHEBI:16810"/>
        <dbReference type="ChEBI" id="CHEBI:17865"/>
        <dbReference type="ChEBI" id="CHEBI:29985"/>
        <dbReference type="ChEBI" id="CHEBI:57427"/>
        <dbReference type="EC" id="2.6.1.42"/>
    </reaction>
</comment>
<organism evidence="18 19">
    <name type="scientific">Eiseniibacteriota bacterium</name>
    <dbReference type="NCBI Taxonomy" id="2212470"/>
    <lineage>
        <taxon>Bacteria</taxon>
        <taxon>Candidatus Eiseniibacteriota</taxon>
    </lineage>
</organism>
<dbReference type="InterPro" id="IPR018300">
    <property type="entry name" value="Aminotrans_IV_CS"/>
</dbReference>
<dbReference type="AlphaFoldDB" id="A0A9D6QID7"/>
<evidence type="ECO:0000256" key="8">
    <source>
        <dbReference type="ARBA" id="ARBA00022605"/>
    </source>
</evidence>
<evidence type="ECO:0000256" key="7">
    <source>
        <dbReference type="ARBA" id="ARBA00022576"/>
    </source>
</evidence>
<evidence type="ECO:0000256" key="5">
    <source>
        <dbReference type="ARBA" id="ARBA00005072"/>
    </source>
</evidence>
<dbReference type="GO" id="GO:0009082">
    <property type="term" value="P:branched-chain amino acid biosynthetic process"/>
    <property type="evidence" value="ECO:0007669"/>
    <property type="project" value="UniProtKB-KW"/>
</dbReference>
<dbReference type="InterPro" id="IPR043131">
    <property type="entry name" value="BCAT-like_N"/>
</dbReference>
<dbReference type="EC" id="2.6.1.42" evidence="17"/>
<evidence type="ECO:0000256" key="6">
    <source>
        <dbReference type="ARBA" id="ARBA00009320"/>
    </source>
</evidence>
<comment type="catalytic activity">
    <reaction evidence="12 17">
        <text>L-valine + 2-oxoglutarate = 3-methyl-2-oxobutanoate + L-glutamate</text>
        <dbReference type="Rhea" id="RHEA:24813"/>
        <dbReference type="ChEBI" id="CHEBI:11851"/>
        <dbReference type="ChEBI" id="CHEBI:16810"/>
        <dbReference type="ChEBI" id="CHEBI:29985"/>
        <dbReference type="ChEBI" id="CHEBI:57762"/>
        <dbReference type="EC" id="2.6.1.42"/>
    </reaction>
</comment>
<accession>A0A9D6QID7</accession>
<evidence type="ECO:0000256" key="10">
    <source>
        <dbReference type="ARBA" id="ARBA00022898"/>
    </source>
</evidence>
<dbReference type="InterPro" id="IPR043132">
    <property type="entry name" value="BCAT-like_C"/>
</dbReference>
<comment type="catalytic activity">
    <reaction evidence="13 17">
        <text>L-isoleucine + 2-oxoglutarate = (S)-3-methyl-2-oxopentanoate + L-glutamate</text>
        <dbReference type="Rhea" id="RHEA:24801"/>
        <dbReference type="ChEBI" id="CHEBI:16810"/>
        <dbReference type="ChEBI" id="CHEBI:29985"/>
        <dbReference type="ChEBI" id="CHEBI:35146"/>
        <dbReference type="ChEBI" id="CHEBI:58045"/>
        <dbReference type="EC" id="2.6.1.42"/>
    </reaction>
</comment>
<keyword evidence="7 17" id="KW-0032">Aminotransferase</keyword>
<dbReference type="InterPro" id="IPR005785">
    <property type="entry name" value="B_amino_transI"/>
</dbReference>
<dbReference type="Proteomes" id="UP000807850">
    <property type="component" value="Unassembled WGS sequence"/>
</dbReference>
<evidence type="ECO:0000256" key="16">
    <source>
        <dbReference type="RuleBase" id="RU004516"/>
    </source>
</evidence>
<comment type="function">
    <text evidence="2 17">Acts on leucine, isoleucine and valine.</text>
</comment>
<dbReference type="NCBIfam" id="NF005146">
    <property type="entry name" value="PRK06606.1"/>
    <property type="match status" value="1"/>
</dbReference>
<keyword evidence="8 17" id="KW-0028">Amino-acid biosynthesis</keyword>
<dbReference type="Pfam" id="PF01063">
    <property type="entry name" value="Aminotran_4"/>
    <property type="match status" value="1"/>
</dbReference>
<keyword evidence="9 17" id="KW-0808">Transferase</keyword>
<dbReference type="PROSITE" id="PS00770">
    <property type="entry name" value="AA_TRANSFER_CLASS_4"/>
    <property type="match status" value="1"/>
</dbReference>
<evidence type="ECO:0000256" key="17">
    <source>
        <dbReference type="RuleBase" id="RU364094"/>
    </source>
</evidence>
<evidence type="ECO:0000313" key="18">
    <source>
        <dbReference type="EMBL" id="MBI3539227.1"/>
    </source>
</evidence>
<dbReference type="GO" id="GO:0004084">
    <property type="term" value="F:branched-chain-amino-acid transaminase activity"/>
    <property type="evidence" value="ECO:0007669"/>
    <property type="project" value="UniProtKB-EC"/>
</dbReference>
<sequence>MALTKVSKIWMNGKWVAWDDARIHVLSHVAHYASSVFEGIRCYDTRRGPAIFRLDEHIERLMNSARIYRMELPFTREQIRQACIDIVAVNDLKACYLRPLIYRGYENLGVNPFGSPVEVAVAAFPWGKYLGDDALTKGVAVKISSWWRMAPNTLPAMAKASANYMNSQLMKMEALVDGYDEAVALDVNGFVSEGSGQNLFAVVKGELVTPPLHNSILAGITRSSVMTLAREMDVPVREEILPREMLYVCDEVFLAGTAVEVTPVHSVDRIPVGDGKPGPITRRIQEAFFALVKGDQADHHRWLTAVPQPVVAAKGAPTAAGAAARRP</sequence>
<dbReference type="InterPro" id="IPR050571">
    <property type="entry name" value="Class-IV_PLP-Dep_Aminotrnsfr"/>
</dbReference>
<comment type="pathway">
    <text evidence="4 17">Amino-acid biosynthesis; L-valine biosynthesis; L-valine from pyruvate: step 4/4.</text>
</comment>
<comment type="cofactor">
    <cofactor evidence="1 16">
        <name>pyridoxal 5'-phosphate</name>
        <dbReference type="ChEBI" id="CHEBI:597326"/>
    </cofactor>
</comment>
<evidence type="ECO:0000256" key="11">
    <source>
        <dbReference type="ARBA" id="ARBA00023304"/>
    </source>
</evidence>
<evidence type="ECO:0000256" key="1">
    <source>
        <dbReference type="ARBA" id="ARBA00001933"/>
    </source>
</evidence>
<protein>
    <recommendedName>
        <fullName evidence="17">Branched-chain-amino-acid aminotransferase</fullName>
        <shortName evidence="17">BCAT</shortName>
        <ecNumber evidence="17">2.6.1.42</ecNumber>
    </recommendedName>
</protein>
<evidence type="ECO:0000256" key="13">
    <source>
        <dbReference type="ARBA" id="ARBA00048798"/>
    </source>
</evidence>
<evidence type="ECO:0000256" key="9">
    <source>
        <dbReference type="ARBA" id="ARBA00022679"/>
    </source>
</evidence>
<evidence type="ECO:0000256" key="2">
    <source>
        <dbReference type="ARBA" id="ARBA00003109"/>
    </source>
</evidence>